<dbReference type="Pfam" id="PF14498">
    <property type="entry name" value="Glyco_hyd_65N_2"/>
    <property type="match status" value="1"/>
</dbReference>
<dbReference type="InterPro" id="IPR016518">
    <property type="entry name" value="Alpha-L-fucosidase"/>
</dbReference>
<dbReference type="HOGENOM" id="CLU_004617_0_0_9"/>
<reference evidence="4 6" key="1">
    <citation type="submission" date="2007-08" db="EMBL/GenBank/DDBJ databases">
        <title>Draft genome sequence of Clostridium leptum (DSM 753).</title>
        <authorList>
            <person name="Sudarsanam P."/>
            <person name="Ley R."/>
            <person name="Guruge J."/>
            <person name="Turnbaugh P.J."/>
            <person name="Mahowald M."/>
            <person name="Liep D."/>
            <person name="Gordon J."/>
        </authorList>
    </citation>
    <scope>NUCLEOTIDE SEQUENCE [LARGE SCALE GENOMIC DNA]</scope>
    <source>
        <strain evidence="4 6">DSM 753</strain>
    </source>
</reference>
<dbReference type="AlphaFoldDB" id="A7VRB1"/>
<dbReference type="InterPro" id="IPR054363">
    <property type="entry name" value="GH95_cat"/>
</dbReference>
<feature type="domain" description="Glycosyl hydrolase family 95 catalytic" evidence="3">
    <location>
        <begin position="275"/>
        <end position="684"/>
    </location>
</feature>
<dbReference type="Gene3D" id="2.60.40.1180">
    <property type="entry name" value="Golgi alpha-mannosidase II"/>
    <property type="match status" value="1"/>
</dbReference>
<dbReference type="InterPro" id="IPR012341">
    <property type="entry name" value="6hp_glycosidase-like_sf"/>
</dbReference>
<sequence length="753" mass="86180">MKGFQSRLPAARWEEGLLCGNGTIGAMVMGWPKEETIYFTHEKLYAPFAPKREPVHTAGHLEAIRRMMLDGRYEEAAEFVVNLSYQEGYGPRIEQWTDGFTVACDMKLRFPQKEEPEDYKKSLNFENGQAEVSFTLGSSRVTRDFFVSRAAGIAVMRITSSEPVSFEVSLEKHQEIQEACEPYWKEVGYDRRILDPLVAVQDHTLLYEGVYQDTDFGYRCAVKVAETDGAVCGEPDRITVRNARDTLLFYNLLPVPDRRKAVPRAEDSFEGLPLSYEELLQAHARLHNAVYSRMELKLSDPQAPKSELAEELWEKGRQKLPPNRYFEMLCDAGRYQVICASGETPPTLQGIWTGTNHVPWSADYTRNGNEQTVILSNLPGNMFECMDSFIRYEESLIPEERENARVMYGYPGILSASRTSSHGLNNHFSVEWPMTFWTTGAAWNAHFFYDYYLYTMDREFFLNHALPYMKECIVFFEKFLIEDENGKWMFVPSYSPENKPANSPGISQACINATMDVALVSELLRNLIQGCETEGVEKESLPKWRAMLGKMPAYQINEDGALKEWCTSRHEDFYDHRHSSHLYPLYYGVAEEFKNQPELMEAAKKAYEMRMKYKKQEIGVMAFGTIQMAMTAVHLGDTDTAWRLLCSIAENNYYNTFSPSHNAGPFIFNCDISGGVPGLIFEMLIQSYPVTDENGKIQSFEIRLLPNLPEPWQSGSLRGVRARGGFELNFSWENGKVTQCEVISHSNYSYTMG</sequence>
<dbReference type="Pfam" id="PF21307">
    <property type="entry name" value="Glyco_hydro_95_C"/>
    <property type="match status" value="1"/>
</dbReference>
<dbReference type="Proteomes" id="UP000220611">
    <property type="component" value="Unassembled WGS sequence"/>
</dbReference>
<evidence type="ECO:0000259" key="2">
    <source>
        <dbReference type="Pfam" id="PF21307"/>
    </source>
</evidence>
<gene>
    <name evidence="5" type="ORF">CH238_05885</name>
    <name evidence="4" type="ORF">CLOLEP_01094</name>
</gene>
<dbReference type="InterPro" id="IPR027414">
    <property type="entry name" value="GH95_N_dom"/>
</dbReference>
<evidence type="ECO:0000313" key="7">
    <source>
        <dbReference type="Proteomes" id="UP000220611"/>
    </source>
</evidence>
<dbReference type="Proteomes" id="UP000003490">
    <property type="component" value="Unassembled WGS sequence"/>
</dbReference>
<evidence type="ECO:0000313" key="5">
    <source>
        <dbReference type="EMBL" id="PEQ24971.1"/>
    </source>
</evidence>
<reference evidence="4 6" key="2">
    <citation type="submission" date="2007-08" db="EMBL/GenBank/DDBJ databases">
        <authorList>
            <person name="Fulton L."/>
            <person name="Clifton S."/>
            <person name="Fulton B."/>
            <person name="Xu J."/>
            <person name="Minx P."/>
            <person name="Pepin K.H."/>
            <person name="Johnson M."/>
            <person name="Thiruvilangam P."/>
            <person name="Bhonagiri V."/>
            <person name="Nash W.E."/>
            <person name="Wang C."/>
            <person name="Mardis E.R."/>
            <person name="Wilson R.K."/>
        </authorList>
    </citation>
    <scope>NUCLEOTIDE SEQUENCE [LARGE SCALE GENOMIC DNA]</scope>
    <source>
        <strain evidence="4 6">DSM 753</strain>
    </source>
</reference>
<protein>
    <submittedName>
        <fullName evidence="4">Uncharacterized protein</fullName>
    </submittedName>
</protein>
<keyword evidence="7" id="KW-1185">Reference proteome</keyword>
<dbReference type="PANTHER" id="PTHR31084">
    <property type="entry name" value="ALPHA-L-FUCOSIDASE 2"/>
    <property type="match status" value="1"/>
</dbReference>
<evidence type="ECO:0000259" key="3">
    <source>
        <dbReference type="Pfam" id="PF22124"/>
    </source>
</evidence>
<dbReference type="PANTHER" id="PTHR31084:SF0">
    <property type="entry name" value="ALPHA-L-FUCOSIDASE 2"/>
    <property type="match status" value="1"/>
</dbReference>
<reference evidence="5 7" key="3">
    <citation type="submission" date="2017-07" db="EMBL/GenBank/DDBJ databases">
        <title>Prevalence of linear plasmids in Cutibacterium (Propionibacterium) acnes isolates obtained from prostatic tissue.</title>
        <authorList>
            <person name="Davidsson S."/>
            <person name="Carlsson J."/>
            <person name="Molling P."/>
            <person name="Andren O."/>
            <person name="Andersson S.-O."/>
            <person name="Brzuszkiewicz E."/>
            <person name="Poehlein A."/>
            <person name="Al-Zeer M."/>
            <person name="Brinkmann V."/>
            <person name="Scavenius C."/>
            <person name="Nazipi S."/>
            <person name="Soderquist B."/>
            <person name="Bruggemann H."/>
        </authorList>
    </citation>
    <scope>NUCLEOTIDE SEQUENCE [LARGE SCALE GENOMIC DNA]</scope>
    <source>
        <strain evidence="5 7">DSM 753</strain>
    </source>
</reference>
<comment type="caution">
    <text evidence="4">The sequence shown here is derived from an EMBL/GenBank/DDBJ whole genome shotgun (WGS) entry which is preliminary data.</text>
</comment>
<dbReference type="eggNOG" id="COG1554">
    <property type="taxonomic scope" value="Bacteria"/>
</dbReference>
<dbReference type="Gene3D" id="1.50.10.10">
    <property type="match status" value="1"/>
</dbReference>
<proteinExistence type="predicted"/>
<evidence type="ECO:0000259" key="1">
    <source>
        <dbReference type="Pfam" id="PF14498"/>
    </source>
</evidence>
<dbReference type="InterPro" id="IPR008928">
    <property type="entry name" value="6-hairpin_glycosidase_sf"/>
</dbReference>
<feature type="domain" description="Glycosyl hydrolase family 95 N-terminal" evidence="1">
    <location>
        <begin position="8"/>
        <end position="249"/>
    </location>
</feature>
<accession>A7VRB1</accession>
<dbReference type="GO" id="GO:0004560">
    <property type="term" value="F:alpha-L-fucosidase activity"/>
    <property type="evidence" value="ECO:0007669"/>
    <property type="project" value="InterPro"/>
</dbReference>
<name>A7VRB1_9FIRM</name>
<dbReference type="GO" id="GO:0005975">
    <property type="term" value="P:carbohydrate metabolic process"/>
    <property type="evidence" value="ECO:0007669"/>
    <property type="project" value="InterPro"/>
</dbReference>
<dbReference type="SUPFAM" id="SSF48208">
    <property type="entry name" value="Six-hairpin glycosidases"/>
    <property type="match status" value="1"/>
</dbReference>
<dbReference type="EMBL" id="NOXF01000003">
    <property type="protein sequence ID" value="PEQ24971.1"/>
    <property type="molecule type" value="Genomic_DNA"/>
</dbReference>
<dbReference type="EMBL" id="ABCB02000016">
    <property type="protein sequence ID" value="EDO62233.1"/>
    <property type="molecule type" value="Genomic_DNA"/>
</dbReference>
<feature type="domain" description="Alpha fucosidase A-like C-terminal" evidence="2">
    <location>
        <begin position="701"/>
        <end position="748"/>
    </location>
</feature>
<dbReference type="OrthoDB" id="9802600at2"/>
<dbReference type="Gene3D" id="2.70.98.50">
    <property type="entry name" value="putative glycoside hydrolase family protein from bacillus halodurans"/>
    <property type="match status" value="1"/>
</dbReference>
<organism evidence="4 6">
    <name type="scientific">[Clostridium] leptum DSM 753</name>
    <dbReference type="NCBI Taxonomy" id="428125"/>
    <lineage>
        <taxon>Bacteria</taxon>
        <taxon>Bacillati</taxon>
        <taxon>Bacillota</taxon>
        <taxon>Clostridia</taxon>
        <taxon>Eubacteriales</taxon>
        <taxon>Oscillospiraceae</taxon>
        <taxon>Oscillospiraceae incertae sedis</taxon>
    </lineage>
</organism>
<dbReference type="PIRSF" id="PIRSF007663">
    <property type="entry name" value="UCP007663"/>
    <property type="match status" value="1"/>
</dbReference>
<evidence type="ECO:0000313" key="4">
    <source>
        <dbReference type="EMBL" id="EDO62233.1"/>
    </source>
</evidence>
<dbReference type="InterPro" id="IPR049053">
    <property type="entry name" value="AFCA-like_C"/>
</dbReference>
<dbReference type="Pfam" id="PF22124">
    <property type="entry name" value="Glyco_hydro_95_cat"/>
    <property type="match status" value="1"/>
</dbReference>
<evidence type="ECO:0000313" key="6">
    <source>
        <dbReference type="Proteomes" id="UP000003490"/>
    </source>
</evidence>
<dbReference type="InterPro" id="IPR013780">
    <property type="entry name" value="Glyco_hydro_b"/>
</dbReference>